<dbReference type="NCBIfam" id="NF002005">
    <property type="entry name" value="PRK00802.1-5"/>
    <property type="match status" value="1"/>
</dbReference>
<dbReference type="Pfam" id="PF02245">
    <property type="entry name" value="Pur_DNA_glyco"/>
    <property type="match status" value="1"/>
</dbReference>
<organism evidence="6 7">
    <name type="scientific">Sulfurivirga caldicuralii</name>
    <dbReference type="NCBI Taxonomy" id="364032"/>
    <lineage>
        <taxon>Bacteria</taxon>
        <taxon>Pseudomonadati</taxon>
        <taxon>Pseudomonadota</taxon>
        <taxon>Gammaproteobacteria</taxon>
        <taxon>Thiotrichales</taxon>
        <taxon>Piscirickettsiaceae</taxon>
        <taxon>Sulfurivirga</taxon>
    </lineage>
</organism>
<gene>
    <name evidence="6" type="ORF">SAMN05443662_1294</name>
</gene>
<dbReference type="SUPFAM" id="SSF50486">
    <property type="entry name" value="FMT C-terminal domain-like"/>
    <property type="match status" value="1"/>
</dbReference>
<dbReference type="OrthoDB" id="9794313at2"/>
<dbReference type="GO" id="GO:0003905">
    <property type="term" value="F:alkylbase DNA N-glycosylase activity"/>
    <property type="evidence" value="ECO:0007669"/>
    <property type="project" value="InterPro"/>
</dbReference>
<keyword evidence="7" id="KW-1185">Reference proteome</keyword>
<keyword evidence="4 5" id="KW-0234">DNA repair</keyword>
<proteinExistence type="inferred from homology"/>
<dbReference type="GO" id="GO:0006284">
    <property type="term" value="P:base-excision repair"/>
    <property type="evidence" value="ECO:0007669"/>
    <property type="project" value="InterPro"/>
</dbReference>
<keyword evidence="2 5" id="KW-0227">DNA damage</keyword>
<evidence type="ECO:0000313" key="7">
    <source>
        <dbReference type="Proteomes" id="UP000198461"/>
    </source>
</evidence>
<evidence type="ECO:0000256" key="2">
    <source>
        <dbReference type="ARBA" id="ARBA00022763"/>
    </source>
</evidence>
<dbReference type="HAMAP" id="MF_00527">
    <property type="entry name" value="3MGH"/>
    <property type="match status" value="1"/>
</dbReference>
<dbReference type="InterPro" id="IPR036995">
    <property type="entry name" value="MPG_sf"/>
</dbReference>
<evidence type="ECO:0000313" key="6">
    <source>
        <dbReference type="EMBL" id="SIO05508.1"/>
    </source>
</evidence>
<dbReference type="EC" id="3.2.2.-" evidence="5"/>
<sequence length="231" mass="25807">MQPSSQRPRPLPPEFFDKPSLQLAVALLGKVVMRRVQGEWLGCRIIETEAYYLNEKASHSSLGRTPAREAMFMPAGTIYMYYSRGKPSLNVSAHGAGNAVLIKSGVAWRTDPQALALMREGLGRDKPADKICSGQTLLAEALHLQVEDWRGKKFDPEQFYIGDDGHQPEQIIQTTRLGIAPQRDAHLPYRFVDAAFARQATQNPIRRTTVEGQDYGVLSYDEALKVETQHG</sequence>
<dbReference type="InterPro" id="IPR003180">
    <property type="entry name" value="MPG"/>
</dbReference>
<keyword evidence="3 5" id="KW-0378">Hydrolase</keyword>
<dbReference type="GO" id="GO:0003677">
    <property type="term" value="F:DNA binding"/>
    <property type="evidence" value="ECO:0007669"/>
    <property type="project" value="InterPro"/>
</dbReference>
<dbReference type="PANTHER" id="PTHR10429:SF0">
    <property type="entry name" value="DNA-3-METHYLADENINE GLYCOSYLASE"/>
    <property type="match status" value="1"/>
</dbReference>
<evidence type="ECO:0000256" key="5">
    <source>
        <dbReference type="HAMAP-Rule" id="MF_00527"/>
    </source>
</evidence>
<dbReference type="InterPro" id="IPR011034">
    <property type="entry name" value="Formyl_transferase-like_C_sf"/>
</dbReference>
<accession>A0A1N6GD91</accession>
<dbReference type="STRING" id="364032.SAMN05443662_1294"/>
<name>A0A1N6GD91_9GAMM</name>
<dbReference type="PANTHER" id="PTHR10429">
    <property type="entry name" value="DNA-3-METHYLADENINE GLYCOSYLASE"/>
    <property type="match status" value="1"/>
</dbReference>
<dbReference type="AlphaFoldDB" id="A0A1N6GD91"/>
<dbReference type="RefSeq" id="WP_074201576.1">
    <property type="nucleotide sequence ID" value="NZ_FSRE01000003.1"/>
</dbReference>
<comment type="similarity">
    <text evidence="1 5">Belongs to the DNA glycosylase MPG family.</text>
</comment>
<protein>
    <recommendedName>
        <fullName evidence="5">Putative 3-methyladenine DNA glycosylase</fullName>
        <ecNumber evidence="5">3.2.2.-</ecNumber>
    </recommendedName>
</protein>
<dbReference type="Proteomes" id="UP000198461">
    <property type="component" value="Unassembled WGS sequence"/>
</dbReference>
<evidence type="ECO:0000256" key="1">
    <source>
        <dbReference type="ARBA" id="ARBA00009232"/>
    </source>
</evidence>
<evidence type="ECO:0000256" key="4">
    <source>
        <dbReference type="ARBA" id="ARBA00023204"/>
    </source>
</evidence>
<dbReference type="Gene3D" id="3.10.300.10">
    <property type="entry name" value="Methylpurine-DNA glycosylase (MPG)"/>
    <property type="match status" value="1"/>
</dbReference>
<dbReference type="EMBL" id="FSRE01000003">
    <property type="protein sequence ID" value="SIO05508.1"/>
    <property type="molecule type" value="Genomic_DNA"/>
</dbReference>
<reference evidence="6 7" key="1">
    <citation type="submission" date="2016-11" db="EMBL/GenBank/DDBJ databases">
        <authorList>
            <person name="Jaros S."/>
            <person name="Januszkiewicz K."/>
            <person name="Wedrychowicz H."/>
        </authorList>
    </citation>
    <scope>NUCLEOTIDE SEQUENCE [LARGE SCALE GENOMIC DNA]</scope>
    <source>
        <strain evidence="6 7">DSM 17737</strain>
    </source>
</reference>
<evidence type="ECO:0000256" key="3">
    <source>
        <dbReference type="ARBA" id="ARBA00022801"/>
    </source>
</evidence>